<dbReference type="WBParaSite" id="BPAG_0001363301-mRNA-1">
    <property type="protein sequence ID" value="BPAG_0001363301-mRNA-1"/>
    <property type="gene ID" value="BPAG_0001363301"/>
</dbReference>
<feature type="region of interest" description="Disordered" evidence="1">
    <location>
        <begin position="1"/>
        <end position="33"/>
    </location>
</feature>
<evidence type="ECO:0000256" key="1">
    <source>
        <dbReference type="SAM" id="MobiDB-lite"/>
    </source>
</evidence>
<organism evidence="4">
    <name type="scientific">Brugia pahangi</name>
    <name type="common">Filarial nematode worm</name>
    <dbReference type="NCBI Taxonomy" id="6280"/>
    <lineage>
        <taxon>Eukaryota</taxon>
        <taxon>Metazoa</taxon>
        <taxon>Ecdysozoa</taxon>
        <taxon>Nematoda</taxon>
        <taxon>Chromadorea</taxon>
        <taxon>Rhabditida</taxon>
        <taxon>Spirurina</taxon>
        <taxon>Spiruromorpha</taxon>
        <taxon>Filarioidea</taxon>
        <taxon>Onchocercidae</taxon>
        <taxon>Brugia</taxon>
    </lineage>
</organism>
<evidence type="ECO:0000313" key="4">
    <source>
        <dbReference type="WBParaSite" id="BPAG_0001363301-mRNA-1"/>
    </source>
</evidence>
<keyword evidence="3" id="KW-1185">Reference proteome</keyword>
<evidence type="ECO:0000313" key="3">
    <source>
        <dbReference type="Proteomes" id="UP000278627"/>
    </source>
</evidence>
<name>A0A0N4TXD5_BRUPA</name>
<sequence>MHQFCSYCDGNHEMSKPETKKKGKNHTPNERSV</sequence>
<evidence type="ECO:0000313" key="2">
    <source>
        <dbReference type="EMBL" id="VDN94746.1"/>
    </source>
</evidence>
<gene>
    <name evidence="2" type="ORF">BPAG_LOCUS13561</name>
</gene>
<dbReference type="EMBL" id="UZAD01013411">
    <property type="protein sequence ID" value="VDN94746.1"/>
    <property type="molecule type" value="Genomic_DNA"/>
</dbReference>
<reference evidence="4" key="1">
    <citation type="submission" date="2017-02" db="UniProtKB">
        <authorList>
            <consortium name="WormBaseParasite"/>
        </authorList>
    </citation>
    <scope>IDENTIFICATION</scope>
</reference>
<accession>A0A0N4TXD5</accession>
<reference evidence="2 3" key="2">
    <citation type="submission" date="2018-11" db="EMBL/GenBank/DDBJ databases">
        <authorList>
            <consortium name="Pathogen Informatics"/>
        </authorList>
    </citation>
    <scope>NUCLEOTIDE SEQUENCE [LARGE SCALE GENOMIC DNA]</scope>
</reference>
<protein>
    <submittedName>
        <fullName evidence="4">50S ribosomal protein L33</fullName>
    </submittedName>
</protein>
<dbReference type="Proteomes" id="UP000278627">
    <property type="component" value="Unassembled WGS sequence"/>
</dbReference>
<proteinExistence type="predicted"/>
<dbReference type="AlphaFoldDB" id="A0A0N4TXD5"/>
<feature type="compositionally biased region" description="Basic and acidic residues" evidence="1">
    <location>
        <begin position="10"/>
        <end position="20"/>
    </location>
</feature>